<name>A0A956RP66_UNCEI</name>
<gene>
    <name evidence="1" type="ORF">KC729_11450</name>
</gene>
<dbReference type="Gene3D" id="2.120.10.30">
    <property type="entry name" value="TolB, C-terminal domain"/>
    <property type="match status" value="1"/>
</dbReference>
<organism evidence="1 2">
    <name type="scientific">Eiseniibacteriota bacterium</name>
    <dbReference type="NCBI Taxonomy" id="2212470"/>
    <lineage>
        <taxon>Bacteria</taxon>
        <taxon>Candidatus Eiseniibacteriota</taxon>
    </lineage>
</organism>
<dbReference type="EMBL" id="JAGQHR010000344">
    <property type="protein sequence ID" value="MCA9728291.1"/>
    <property type="molecule type" value="Genomic_DNA"/>
</dbReference>
<evidence type="ECO:0000313" key="1">
    <source>
        <dbReference type="EMBL" id="MCA9728291.1"/>
    </source>
</evidence>
<dbReference type="GO" id="GO:0008270">
    <property type="term" value="F:zinc ion binding"/>
    <property type="evidence" value="ECO:0007669"/>
    <property type="project" value="UniProtKB-KW"/>
</dbReference>
<dbReference type="PANTHER" id="PTHR24104:SF25">
    <property type="entry name" value="PROTEIN LIN-41"/>
    <property type="match status" value="1"/>
</dbReference>
<dbReference type="SUPFAM" id="SSF101898">
    <property type="entry name" value="NHL repeat"/>
    <property type="match status" value="1"/>
</dbReference>
<dbReference type="InterPro" id="IPR050952">
    <property type="entry name" value="TRIM-NHL_E3_ligases"/>
</dbReference>
<accession>A0A956RP66</accession>
<dbReference type="AlphaFoldDB" id="A0A956RP66"/>
<protein>
    <recommendedName>
        <fullName evidence="3">6-bladed beta-propeller</fullName>
    </recommendedName>
</protein>
<reference evidence="1" key="1">
    <citation type="submission" date="2020-04" db="EMBL/GenBank/DDBJ databases">
        <authorList>
            <person name="Zhang T."/>
        </authorList>
    </citation>
    <scope>NUCLEOTIDE SEQUENCE</scope>
    <source>
        <strain evidence="1">HKST-UBA01</strain>
    </source>
</reference>
<proteinExistence type="predicted"/>
<sequence length="322" mass="34523">MAVILLASLSWCGDARAETPLPAIELSAESSDAIPVNLRADSVWTPDSGLGSFHPEGLARDGLGHLFALDSGRGRIARIDPDGTTRVFGAGDQGGARFAQLIAIFAGSGPDLYALDGSRSVLYRFDLDGRLRNQIAYGADVDLGFIDAVDFALDKSGELLLLDRAGGRLLRFDRFGRFVTNLATGATGSARLQSPTRIDLDGDGEIYVLDPPGRTIRRFSRQGEVRPAWRFDNGLSEGAGVGSQLALTPANQVMVAARDASWIRIFTRDGALLYHQDLAPELWGRLGDLAAGADSLIHLAQPQASRIEHLRVTYGDQAIPGR</sequence>
<comment type="caution">
    <text evidence="1">The sequence shown here is derived from an EMBL/GenBank/DDBJ whole genome shotgun (WGS) entry which is preliminary data.</text>
</comment>
<dbReference type="InterPro" id="IPR011042">
    <property type="entry name" value="6-blade_b-propeller_TolB-like"/>
</dbReference>
<dbReference type="Proteomes" id="UP000697710">
    <property type="component" value="Unassembled WGS sequence"/>
</dbReference>
<evidence type="ECO:0000313" key="2">
    <source>
        <dbReference type="Proteomes" id="UP000697710"/>
    </source>
</evidence>
<reference evidence="1" key="2">
    <citation type="journal article" date="2021" name="Microbiome">
        <title>Successional dynamics and alternative stable states in a saline activated sludge microbial community over 9 years.</title>
        <authorList>
            <person name="Wang Y."/>
            <person name="Ye J."/>
            <person name="Ju F."/>
            <person name="Liu L."/>
            <person name="Boyd J.A."/>
            <person name="Deng Y."/>
            <person name="Parks D.H."/>
            <person name="Jiang X."/>
            <person name="Yin X."/>
            <person name="Woodcroft B.J."/>
            <person name="Tyson G.W."/>
            <person name="Hugenholtz P."/>
            <person name="Polz M.F."/>
            <person name="Zhang T."/>
        </authorList>
    </citation>
    <scope>NUCLEOTIDE SEQUENCE</scope>
    <source>
        <strain evidence="1">HKST-UBA01</strain>
    </source>
</reference>
<evidence type="ECO:0008006" key="3">
    <source>
        <dbReference type="Google" id="ProtNLM"/>
    </source>
</evidence>
<dbReference type="PANTHER" id="PTHR24104">
    <property type="entry name" value="E3 UBIQUITIN-PROTEIN LIGASE NHLRC1-RELATED"/>
    <property type="match status" value="1"/>
</dbReference>